<reference evidence="2 3" key="1">
    <citation type="submission" date="2020-03" db="EMBL/GenBank/DDBJ databases">
        <title>Draft genome sequences of bacterial isolates from the female urobiome.</title>
        <authorList>
            <person name="Miller-Ensminger T."/>
            <person name="Wolfe A.J."/>
            <person name="Putonti C."/>
        </authorList>
    </citation>
    <scope>NUCLEOTIDE SEQUENCE [LARGE SCALE GENOMIC DNA]</scope>
    <source>
        <strain evidence="2 3">UMB8490</strain>
    </source>
</reference>
<dbReference type="InterPro" id="IPR025202">
    <property type="entry name" value="PLD-like_dom"/>
</dbReference>
<name>A0AAP6XMC3_9CORY</name>
<evidence type="ECO:0000313" key="2">
    <source>
        <dbReference type="EMBL" id="NJJ03945.1"/>
    </source>
</evidence>
<comment type="caution">
    <text evidence="2">The sequence shown here is derived from an EMBL/GenBank/DDBJ whole genome shotgun (WGS) entry which is preliminary data.</text>
</comment>
<evidence type="ECO:0000259" key="1">
    <source>
        <dbReference type="Pfam" id="PF13091"/>
    </source>
</evidence>
<dbReference type="RefSeq" id="WP_167616489.1">
    <property type="nucleotide sequence ID" value="NZ_JAAUVV010000009.1"/>
</dbReference>
<keyword evidence="2" id="KW-0255">Endonuclease</keyword>
<dbReference type="AlphaFoldDB" id="A0AAP6XMC3"/>
<organism evidence="2 3">
    <name type="scientific">Corynebacterium coyleae</name>
    <dbReference type="NCBI Taxonomy" id="53374"/>
    <lineage>
        <taxon>Bacteria</taxon>
        <taxon>Bacillati</taxon>
        <taxon>Actinomycetota</taxon>
        <taxon>Actinomycetes</taxon>
        <taxon>Mycobacteriales</taxon>
        <taxon>Corynebacteriaceae</taxon>
        <taxon>Corynebacterium</taxon>
    </lineage>
</organism>
<dbReference type="Pfam" id="PF13091">
    <property type="entry name" value="PLDc_2"/>
    <property type="match status" value="1"/>
</dbReference>
<dbReference type="CDD" id="cd09178">
    <property type="entry name" value="PLDc_N_Snf2_like"/>
    <property type="match status" value="1"/>
</dbReference>
<proteinExistence type="predicted"/>
<evidence type="ECO:0000313" key="3">
    <source>
        <dbReference type="Proteomes" id="UP000591626"/>
    </source>
</evidence>
<dbReference type="EMBL" id="JAAUVV010000009">
    <property type="protein sequence ID" value="NJJ03945.1"/>
    <property type="molecule type" value="Genomic_DNA"/>
</dbReference>
<protein>
    <submittedName>
        <fullName evidence="2">NgoFVII family restriction endonuclease</fullName>
    </submittedName>
</protein>
<sequence length="256" mass="28745">MPSIYDNQTAETRLSVGLEKFFPSYERIDVATGYFALRGWASLDPLVRESFETGEVEGPIARILVGMVLPAQHEEIIDQLRSEISPNEDETLSLRERAPQVRETLKSHLRTQLASGIPTAQDRETLQSLRELVDLGAVEIRVYTRQPLHGKTYLLHHRDPLIPSAGFVGSSNLTGAGLNRNLELNLHTTERTSTEELTEWFEELWADRYTLPIDADILEVIDSSWASPQPRSPYDVYLKVCHTVLSGGECATSTGR</sequence>
<dbReference type="Gene3D" id="3.30.870.10">
    <property type="entry name" value="Endonuclease Chain A"/>
    <property type="match status" value="1"/>
</dbReference>
<dbReference type="SUPFAM" id="SSF56024">
    <property type="entry name" value="Phospholipase D/nuclease"/>
    <property type="match status" value="1"/>
</dbReference>
<dbReference type="GO" id="GO:0004519">
    <property type="term" value="F:endonuclease activity"/>
    <property type="evidence" value="ECO:0007669"/>
    <property type="project" value="UniProtKB-KW"/>
</dbReference>
<gene>
    <name evidence="2" type="ORF">HC138_06220</name>
</gene>
<feature type="domain" description="Phospholipase D-like" evidence="1">
    <location>
        <begin position="120"/>
        <end position="205"/>
    </location>
</feature>
<keyword evidence="2" id="KW-0540">Nuclease</keyword>
<dbReference type="Proteomes" id="UP000591626">
    <property type="component" value="Unassembled WGS sequence"/>
</dbReference>
<accession>A0AAP6XMC3</accession>
<keyword evidence="2" id="KW-0378">Hydrolase</keyword>